<dbReference type="GO" id="GO:0009245">
    <property type="term" value="P:lipid A biosynthetic process"/>
    <property type="evidence" value="ECO:0007669"/>
    <property type="project" value="TreeGrafter"/>
</dbReference>
<keyword evidence="3" id="KW-0812">Transmembrane</keyword>
<dbReference type="Proteomes" id="UP000251281">
    <property type="component" value="Unassembled WGS sequence"/>
</dbReference>
<keyword evidence="3" id="KW-1133">Transmembrane helix</keyword>
<evidence type="ECO:0000256" key="3">
    <source>
        <dbReference type="SAM" id="Phobius"/>
    </source>
</evidence>
<dbReference type="AlphaFoldDB" id="A0A329U620"/>
<dbReference type="InterPro" id="IPR051158">
    <property type="entry name" value="Metallophosphoesterase_sf"/>
</dbReference>
<proteinExistence type="predicted"/>
<dbReference type="Pfam" id="PF00149">
    <property type="entry name" value="Metallophos"/>
    <property type="match status" value="1"/>
</dbReference>
<organism evidence="5 6">
    <name type="scientific">Faecalibacterium prausnitzii</name>
    <dbReference type="NCBI Taxonomy" id="853"/>
    <lineage>
        <taxon>Bacteria</taxon>
        <taxon>Bacillati</taxon>
        <taxon>Bacillota</taxon>
        <taxon>Clostridia</taxon>
        <taxon>Eubacteriales</taxon>
        <taxon>Oscillospiraceae</taxon>
        <taxon>Faecalibacterium</taxon>
    </lineage>
</organism>
<name>A0A329U620_9FIRM</name>
<dbReference type="PANTHER" id="PTHR31302">
    <property type="entry name" value="TRANSMEMBRANE PROTEIN WITH METALLOPHOSPHOESTERASE DOMAIN-RELATED"/>
    <property type="match status" value="1"/>
</dbReference>
<accession>A0A329U620</accession>
<feature type="domain" description="Calcineurin-like phosphoesterase" evidence="4">
    <location>
        <begin position="101"/>
        <end position="271"/>
    </location>
</feature>
<evidence type="ECO:0000313" key="6">
    <source>
        <dbReference type="Proteomes" id="UP000251281"/>
    </source>
</evidence>
<dbReference type="InterPro" id="IPR029052">
    <property type="entry name" value="Metallo-depent_PP-like"/>
</dbReference>
<sequence>MERWAAALCRARLPATFPHRKDVAFIKAKHGKGAAQNGRHSGSCAQAPASRWKQVLLTLLIFIALLALIGGALWQNICYNRTHYTAEFYQIHSRKLTQSCRVVFLTDLHLREYGQDNCELVQDIHSLAPDLILLGGDLVTYGEGSSYDNMLSLCSQLSEIAPVCGVLGNHEDELYFLDGDQALVEKFTAAGVTILRNQEARYTVRDNVISILGVEGSPEDFYNYGASTFMDSVEPQTDYDLRICLAHVPTYFPEHLENYSFELGLAGHTHGGIVRLPKIGPLYSAEEGFLPDYAGGSYELANNATLIVSRGLGDSSWVPRINNVPELSVIDID</sequence>
<feature type="transmembrane region" description="Helical" evidence="3">
    <location>
        <begin position="55"/>
        <end position="74"/>
    </location>
</feature>
<comment type="caution">
    <text evidence="5">The sequence shown here is derived from an EMBL/GenBank/DDBJ whole genome shotgun (WGS) entry which is preliminary data.</text>
</comment>
<dbReference type="SUPFAM" id="SSF56300">
    <property type="entry name" value="Metallo-dependent phosphatases"/>
    <property type="match status" value="1"/>
</dbReference>
<reference evidence="5 6" key="1">
    <citation type="submission" date="2018-02" db="EMBL/GenBank/DDBJ databases">
        <title>Complete genome sequencing of Faecalibacterium prausnitzii strains isolated from the human gut.</title>
        <authorList>
            <person name="Fitzgerald B.C."/>
            <person name="Shkoporov A.N."/>
            <person name="Ross P.R."/>
            <person name="Hill C."/>
        </authorList>
    </citation>
    <scope>NUCLEOTIDE SEQUENCE [LARGE SCALE GENOMIC DNA]</scope>
    <source>
        <strain evidence="5 6">APC923/51-1</strain>
    </source>
</reference>
<dbReference type="GO" id="GO:0016020">
    <property type="term" value="C:membrane"/>
    <property type="evidence" value="ECO:0007669"/>
    <property type="project" value="GOC"/>
</dbReference>
<evidence type="ECO:0000259" key="4">
    <source>
        <dbReference type="Pfam" id="PF00149"/>
    </source>
</evidence>
<gene>
    <name evidence="5" type="ORF">C4N24_06325</name>
</gene>
<dbReference type="Gene3D" id="3.60.21.10">
    <property type="match status" value="1"/>
</dbReference>
<evidence type="ECO:0000256" key="1">
    <source>
        <dbReference type="ARBA" id="ARBA00022723"/>
    </source>
</evidence>
<evidence type="ECO:0000256" key="2">
    <source>
        <dbReference type="ARBA" id="ARBA00022801"/>
    </source>
</evidence>
<dbReference type="InterPro" id="IPR004843">
    <property type="entry name" value="Calcineurin-like_PHP"/>
</dbReference>
<evidence type="ECO:0000313" key="5">
    <source>
        <dbReference type="EMBL" id="RAW58047.1"/>
    </source>
</evidence>
<keyword evidence="3" id="KW-0472">Membrane</keyword>
<dbReference type="GO" id="GO:0046872">
    <property type="term" value="F:metal ion binding"/>
    <property type="evidence" value="ECO:0007669"/>
    <property type="project" value="UniProtKB-KW"/>
</dbReference>
<dbReference type="PANTHER" id="PTHR31302:SF31">
    <property type="entry name" value="PHOSPHODIESTERASE YAEI"/>
    <property type="match status" value="1"/>
</dbReference>
<protein>
    <submittedName>
        <fullName evidence="5">Phosphohydrolase</fullName>
    </submittedName>
</protein>
<dbReference type="GO" id="GO:0008758">
    <property type="term" value="F:UDP-2,3-diacylglucosamine hydrolase activity"/>
    <property type="evidence" value="ECO:0007669"/>
    <property type="project" value="TreeGrafter"/>
</dbReference>
<keyword evidence="2 5" id="KW-0378">Hydrolase</keyword>
<keyword evidence="1" id="KW-0479">Metal-binding</keyword>
<dbReference type="EMBL" id="PRLD01000005">
    <property type="protein sequence ID" value="RAW58047.1"/>
    <property type="molecule type" value="Genomic_DNA"/>
</dbReference>